<evidence type="ECO:0000313" key="1">
    <source>
        <dbReference type="EMBL" id="OEV00786.1"/>
    </source>
</evidence>
<comment type="caution">
    <text evidence="1">The sequence shown here is derived from an EMBL/GenBank/DDBJ whole genome shotgun (WGS) entry which is preliminary data.</text>
</comment>
<organism evidence="1 2">
    <name type="scientific">Streptomyces qinglanensis</name>
    <dbReference type="NCBI Taxonomy" id="943816"/>
    <lineage>
        <taxon>Bacteria</taxon>
        <taxon>Bacillati</taxon>
        <taxon>Actinomycetota</taxon>
        <taxon>Actinomycetes</taxon>
        <taxon>Kitasatosporales</taxon>
        <taxon>Streptomycetaceae</taxon>
        <taxon>Streptomyces</taxon>
    </lineage>
</organism>
<gene>
    <name evidence="1" type="ORF">AN217_26645</name>
</gene>
<evidence type="ECO:0000313" key="2">
    <source>
        <dbReference type="Proteomes" id="UP000175829"/>
    </source>
</evidence>
<name>A0A1E7KA36_9ACTN</name>
<accession>A0A1E7KA36</accession>
<protein>
    <submittedName>
        <fullName evidence="1">Uncharacterized protein</fullName>
    </submittedName>
</protein>
<proteinExistence type="predicted"/>
<dbReference type="RefSeq" id="WP_069993039.1">
    <property type="nucleotide sequence ID" value="NZ_LJGV01000022.1"/>
</dbReference>
<reference evidence="1 2" key="1">
    <citation type="journal article" date="2016" name="Front. Microbiol.">
        <title>Comparative Genomics Analysis of Streptomyces Species Reveals Their Adaptation to the Marine Environment and Their Diversity at the Genomic Level.</title>
        <authorList>
            <person name="Tian X."/>
            <person name="Zhang Z."/>
            <person name="Yang T."/>
            <person name="Chen M."/>
            <person name="Li J."/>
            <person name="Chen F."/>
            <person name="Yang J."/>
            <person name="Li W."/>
            <person name="Zhang B."/>
            <person name="Zhang Z."/>
            <person name="Wu J."/>
            <person name="Zhang C."/>
            <person name="Long L."/>
            <person name="Xiao J."/>
        </authorList>
    </citation>
    <scope>NUCLEOTIDE SEQUENCE [LARGE SCALE GENOMIC DNA]</scope>
    <source>
        <strain evidence="1 2">SCSIO M10379</strain>
    </source>
</reference>
<sequence length="117" mass="13208">MDTRTLRQLIAEAENSGFSRKGTRTDLSADQDTQYLLVPVLPESIPSDSWICALLAYAPATVGERHSPFRRIPHRLDVAPRSFERLKTLSRRQKNQLLHALIWEVTSPTLPARKSSG</sequence>
<dbReference type="EMBL" id="LJGV01000022">
    <property type="protein sequence ID" value="OEV00786.1"/>
    <property type="molecule type" value="Genomic_DNA"/>
</dbReference>
<dbReference type="AlphaFoldDB" id="A0A1E7KA36"/>
<dbReference type="Proteomes" id="UP000175829">
    <property type="component" value="Unassembled WGS sequence"/>
</dbReference>